<dbReference type="InterPro" id="IPR021993">
    <property type="entry name" value="ATPase-cat-bd"/>
</dbReference>
<evidence type="ECO:0000256" key="5">
    <source>
        <dbReference type="ARBA" id="ARBA00022553"/>
    </source>
</evidence>
<keyword evidence="5" id="KW-0597">Phosphoprotein</keyword>
<protein>
    <submittedName>
        <fullName evidence="17">Copper-translocating P-type ATPase</fullName>
    </submittedName>
</protein>
<dbReference type="PANTHER" id="PTHR43520:SF5">
    <property type="entry name" value="CATION-TRANSPORTING P-TYPE ATPASE-RELATED"/>
    <property type="match status" value="1"/>
</dbReference>
<dbReference type="PROSITE" id="PS50846">
    <property type="entry name" value="HMA_2"/>
    <property type="match status" value="1"/>
</dbReference>
<dbReference type="InterPro" id="IPR027256">
    <property type="entry name" value="P-typ_ATPase_IB"/>
</dbReference>
<keyword evidence="4 15" id="KW-1003">Cell membrane</keyword>
<dbReference type="InterPro" id="IPR036163">
    <property type="entry name" value="HMA_dom_sf"/>
</dbReference>
<keyword evidence="8 15" id="KW-0547">Nucleotide-binding</keyword>
<comment type="caution">
    <text evidence="17">The sequence shown here is derived from an EMBL/GenBank/DDBJ whole genome shotgun (WGS) entry which is preliminary data.</text>
</comment>
<dbReference type="PRINTS" id="PR00119">
    <property type="entry name" value="CATATPASE"/>
</dbReference>
<evidence type="ECO:0000256" key="11">
    <source>
        <dbReference type="ARBA" id="ARBA00022967"/>
    </source>
</evidence>
<evidence type="ECO:0000256" key="3">
    <source>
        <dbReference type="ARBA" id="ARBA00022448"/>
    </source>
</evidence>
<dbReference type="Proteomes" id="UP000603352">
    <property type="component" value="Unassembled WGS sequence"/>
</dbReference>
<reference evidence="18" key="1">
    <citation type="journal article" date="2019" name="Int. J. Syst. Evol. Microbiol.">
        <title>The Global Catalogue of Microorganisms (GCM) 10K type strain sequencing project: providing services to taxonomists for standard genome sequencing and annotation.</title>
        <authorList>
            <consortium name="The Broad Institute Genomics Platform"/>
            <consortium name="The Broad Institute Genome Sequencing Center for Infectious Disease"/>
            <person name="Wu L."/>
            <person name="Ma J."/>
        </authorList>
    </citation>
    <scope>NUCLEOTIDE SEQUENCE [LARGE SCALE GENOMIC DNA]</scope>
    <source>
        <strain evidence="18">CGMCC 1.10188</strain>
    </source>
</reference>
<feature type="transmembrane region" description="Helical" evidence="15">
    <location>
        <begin position="430"/>
        <end position="449"/>
    </location>
</feature>
<accession>A0ABQ1IM73</accession>
<dbReference type="Gene3D" id="3.40.50.1000">
    <property type="entry name" value="HAD superfamily/HAD-like"/>
    <property type="match status" value="1"/>
</dbReference>
<feature type="transmembrane region" description="Helical" evidence="15">
    <location>
        <begin position="273"/>
        <end position="291"/>
    </location>
</feature>
<evidence type="ECO:0000256" key="6">
    <source>
        <dbReference type="ARBA" id="ARBA00022692"/>
    </source>
</evidence>
<keyword evidence="9 15" id="KW-0067">ATP-binding</keyword>
<dbReference type="InterPro" id="IPR023298">
    <property type="entry name" value="ATPase_P-typ_TM_dom_sf"/>
</dbReference>
<feature type="transmembrane region" description="Helical" evidence="15">
    <location>
        <begin position="212"/>
        <end position="229"/>
    </location>
</feature>
<dbReference type="EMBL" id="BMDZ01000036">
    <property type="protein sequence ID" value="GGB47113.1"/>
    <property type="molecule type" value="Genomic_DNA"/>
</dbReference>
<dbReference type="PROSITE" id="PS00154">
    <property type="entry name" value="ATPASE_E1_E2"/>
    <property type="match status" value="1"/>
</dbReference>
<comment type="subcellular location">
    <subcellularLocation>
        <location evidence="1">Cell membrane</location>
        <topology evidence="1">Multi-pass membrane protein</topology>
    </subcellularLocation>
</comment>
<dbReference type="Pfam" id="PF00122">
    <property type="entry name" value="E1-E2_ATPase"/>
    <property type="match status" value="1"/>
</dbReference>
<evidence type="ECO:0000256" key="15">
    <source>
        <dbReference type="RuleBase" id="RU362081"/>
    </source>
</evidence>
<feature type="transmembrane region" description="Helical" evidence="15">
    <location>
        <begin position="778"/>
        <end position="797"/>
    </location>
</feature>
<dbReference type="InterPro" id="IPR023299">
    <property type="entry name" value="ATPase_P-typ_cyto_dom_N"/>
</dbReference>
<evidence type="ECO:0000256" key="2">
    <source>
        <dbReference type="ARBA" id="ARBA00006024"/>
    </source>
</evidence>
<feature type="transmembrane region" description="Helical" evidence="15">
    <location>
        <begin position="179"/>
        <end position="200"/>
    </location>
</feature>
<dbReference type="RefSeq" id="WP_229708136.1">
    <property type="nucleotide sequence ID" value="NZ_BMDZ01000036.1"/>
</dbReference>
<dbReference type="InterPro" id="IPR006121">
    <property type="entry name" value="HMA_dom"/>
</dbReference>
<evidence type="ECO:0000256" key="13">
    <source>
        <dbReference type="ARBA" id="ARBA00023065"/>
    </source>
</evidence>
<evidence type="ECO:0000256" key="12">
    <source>
        <dbReference type="ARBA" id="ARBA00022989"/>
    </source>
</evidence>
<evidence type="ECO:0000256" key="14">
    <source>
        <dbReference type="ARBA" id="ARBA00023136"/>
    </source>
</evidence>
<dbReference type="InterPro" id="IPR036412">
    <property type="entry name" value="HAD-like_sf"/>
</dbReference>
<organism evidence="17 18">
    <name type="scientific">Tistrella bauzanensis</name>
    <dbReference type="NCBI Taxonomy" id="657419"/>
    <lineage>
        <taxon>Bacteria</taxon>
        <taxon>Pseudomonadati</taxon>
        <taxon>Pseudomonadota</taxon>
        <taxon>Alphaproteobacteria</taxon>
        <taxon>Geminicoccales</taxon>
        <taxon>Geminicoccaceae</taxon>
        <taxon>Tistrella</taxon>
    </lineage>
</organism>
<sequence length="826" mass="85859">MSMTATGIGRDDAVAVACAHCGQPVIGRGTAGAGGARFCCTGCAAAADLVRELGLDGVYARRTLDPAARPPRPDEAMAELAGHVRTDDRGRNSLDLMVDGLQCAACVQLIERAIAADDRVAAARMNMTTRRLRVSWDGAPELADRLVMPAVRLGYRLLPYDAGRMEAADDVEARGLIRAMAVAGFAAGNVMLLSVGIWAAGDAGMGEATRSLLHWASALIALPAIAYAGRPFFRSAWGVLSRGRSNMDVPISIGVILTAAASLAHTWRGETHAYFDSATMLLFFLLIGRVLDNRARGQARRTVAELIALARQPVGILDAVTGATRRLAASEVRAGMIARVAAGERIGVDGVVIRGQGEIDQSLVTGESLPRMVIPGDRVVGGAVVLGAPLDIRVEAAGEDGQLAEMARLIEAAEQRRAGRVAFADRVARAYAPTVHLAALLTFAGWWLMVGIDWYDALSHAVAVLIITCPCALALAVPATQVAAASSLARRGVLLQSPMALERLARIDHAVLDKTGTLTLGRPRPVGLEGVLTDPDGRARLGRAARLASMSRHPLARALAQAVPADALPPDVLPSETDEDDNTAATVTEHAGQGMAAGAARLGKAEFCGVDDAQATRLRAEAAPLDMPGPELWYAEPGAAAPLLIRFVDPLRPGAADTVRALQERGITVELVSGDRPEAVAAIAALAGIADWTAEALPATKAARIREHVARGERVLMVGDGLNDAPALAEATASIAPADGADLAQSAADAVFRGERLDAVLVALATARAADRTARQNVAAAIVYNVIAVPLAVAGFVTPLIAAAAMSGSSLLVIVNALRLGRGVRP</sequence>
<dbReference type="SUPFAM" id="SSF81665">
    <property type="entry name" value="Calcium ATPase, transmembrane domain M"/>
    <property type="match status" value="1"/>
</dbReference>
<dbReference type="SUPFAM" id="SSF55008">
    <property type="entry name" value="HMA, heavy metal-associated domain"/>
    <property type="match status" value="1"/>
</dbReference>
<evidence type="ECO:0000256" key="4">
    <source>
        <dbReference type="ARBA" id="ARBA00022475"/>
    </source>
</evidence>
<dbReference type="Gene3D" id="3.40.1110.10">
    <property type="entry name" value="Calcium-transporting ATPase, cytoplasmic domain N"/>
    <property type="match status" value="1"/>
</dbReference>
<comment type="similarity">
    <text evidence="2 15">Belongs to the cation transport ATPase (P-type) (TC 3.A.3) family. Type IB subfamily.</text>
</comment>
<keyword evidence="6 15" id="KW-0812">Transmembrane</keyword>
<keyword evidence="10" id="KW-0460">Magnesium</keyword>
<dbReference type="PROSITE" id="PS01229">
    <property type="entry name" value="COF_2"/>
    <property type="match status" value="1"/>
</dbReference>
<keyword evidence="12 15" id="KW-1133">Transmembrane helix</keyword>
<feature type="transmembrane region" description="Helical" evidence="15">
    <location>
        <begin position="461"/>
        <end position="489"/>
    </location>
</feature>
<keyword evidence="11" id="KW-1278">Translocase</keyword>
<evidence type="ECO:0000256" key="8">
    <source>
        <dbReference type="ARBA" id="ARBA00022741"/>
    </source>
</evidence>
<evidence type="ECO:0000256" key="1">
    <source>
        <dbReference type="ARBA" id="ARBA00004651"/>
    </source>
</evidence>
<dbReference type="Pfam" id="PF00702">
    <property type="entry name" value="Hydrolase"/>
    <property type="match status" value="1"/>
</dbReference>
<dbReference type="InterPro" id="IPR023214">
    <property type="entry name" value="HAD_sf"/>
</dbReference>
<dbReference type="InterPro" id="IPR001757">
    <property type="entry name" value="P_typ_ATPase"/>
</dbReference>
<dbReference type="NCBIfam" id="TIGR01494">
    <property type="entry name" value="ATPase_P-type"/>
    <property type="match status" value="2"/>
</dbReference>
<feature type="domain" description="HMA" evidence="16">
    <location>
        <begin position="92"/>
        <end position="158"/>
    </location>
</feature>
<dbReference type="SUPFAM" id="SSF81653">
    <property type="entry name" value="Calcium ATPase, transduction domain A"/>
    <property type="match status" value="1"/>
</dbReference>
<dbReference type="Gene3D" id="2.70.150.10">
    <property type="entry name" value="Calcium-transporting ATPase, cytoplasmic transduction domain A"/>
    <property type="match status" value="1"/>
</dbReference>
<keyword evidence="3" id="KW-0813">Transport</keyword>
<keyword evidence="7 15" id="KW-0479">Metal-binding</keyword>
<dbReference type="Pfam" id="PF12156">
    <property type="entry name" value="ATPase-cat_bd"/>
    <property type="match status" value="1"/>
</dbReference>
<gene>
    <name evidence="17" type="ORF">GCM10011505_30300</name>
</gene>
<dbReference type="PANTHER" id="PTHR43520">
    <property type="entry name" value="ATP7, ISOFORM B"/>
    <property type="match status" value="1"/>
</dbReference>
<dbReference type="Gene3D" id="3.30.70.100">
    <property type="match status" value="1"/>
</dbReference>
<proteinExistence type="inferred from homology"/>
<keyword evidence="14 15" id="KW-0472">Membrane</keyword>
<evidence type="ECO:0000256" key="7">
    <source>
        <dbReference type="ARBA" id="ARBA00022723"/>
    </source>
</evidence>
<feature type="transmembrane region" description="Helical" evidence="15">
    <location>
        <begin position="249"/>
        <end position="267"/>
    </location>
</feature>
<evidence type="ECO:0000256" key="9">
    <source>
        <dbReference type="ARBA" id="ARBA00022840"/>
    </source>
</evidence>
<evidence type="ECO:0000313" key="17">
    <source>
        <dbReference type="EMBL" id="GGB47113.1"/>
    </source>
</evidence>
<evidence type="ECO:0000313" key="18">
    <source>
        <dbReference type="Proteomes" id="UP000603352"/>
    </source>
</evidence>
<keyword evidence="18" id="KW-1185">Reference proteome</keyword>
<evidence type="ECO:0000256" key="10">
    <source>
        <dbReference type="ARBA" id="ARBA00022842"/>
    </source>
</evidence>
<keyword evidence="13" id="KW-0406">Ion transport</keyword>
<dbReference type="NCBIfam" id="TIGR01525">
    <property type="entry name" value="ATPase-IB_hvy"/>
    <property type="match status" value="1"/>
</dbReference>
<dbReference type="InterPro" id="IPR018303">
    <property type="entry name" value="ATPase_P-typ_P_site"/>
</dbReference>
<name>A0ABQ1IM73_9PROT</name>
<dbReference type="InterPro" id="IPR008250">
    <property type="entry name" value="ATPase_P-typ_transduc_dom_A_sf"/>
</dbReference>
<dbReference type="InterPro" id="IPR059000">
    <property type="entry name" value="ATPase_P-type_domA"/>
</dbReference>
<evidence type="ECO:0000259" key="16">
    <source>
        <dbReference type="PROSITE" id="PS50846"/>
    </source>
</evidence>
<dbReference type="SUPFAM" id="SSF56784">
    <property type="entry name" value="HAD-like"/>
    <property type="match status" value="1"/>
</dbReference>
<dbReference type="Pfam" id="PF00403">
    <property type="entry name" value="HMA"/>
    <property type="match status" value="1"/>
</dbReference>